<gene>
    <name evidence="2" type="ORF">Tco025E_01771</name>
</gene>
<sequence>MSGSSLLSCVASRVASSLLTPSRDDPDAFLRHLQLVPRDFLTRFSAPNTILTPYSSSEDQKRTAATGNSEEDASVVSHSSARGRVDEVCPLQTALSFPLGEKGSGNQMHLLELSIFLALLRHPRQSYRNILLWSSLIEKLEELNFYEVMRRSISQLWEVVKQQESELESYNELRLLRISCDVVLFFAEHALRRPSKDVLREFGTLAQEMWEGHAFVGVRRCALVISAFLAEYSDLMPLEALCTHNTSLDSPHLLAVLAGVPALREGTDDKPELLRATLEVVFTTTVYSTPTATYFLDDGVHSAAFSLVRQRFADVLYNLFSRVSADFWDYFTEVALLSALEGIARCAALWDFMPSGVPLLRSHIHNCLVEGNSVYAVSLFNFYISALAYHVGLGVLQEEEGTILDTGASRYVTNGSVPGEVVEDEAAALAHSTERATMMLTDSPLKKTFRLLAMEWGSFRGSEKVLVRSAFCLLHAFMSNYSIYQKELEAMIGANLHSLLHHVATVVLTESVNGEVDLVETFYGTIARFHPMLGNIAYAASNLLLPDLMRGVGVRAESTEIALLQLNLYGTLCESYENAVPLGGLVEAVTHISPGLITCSSLAVEFFVPWLSVVQAALSETPYPLSALLSSAGSTAKLICRLCEGVFVLLRELQSGNLFLCSLPAMPLLEGTIRLLSAAVCEEGHRNTLATCVIATYGENTLSACFVLYCILFSSNASVALVESTAGLLADVVEHSQEKLFTTMRFHTSTELRRMLLSSIHQELRPRTPCNASVNAIRLVSLRYLLRYDPASFYYLILPEEADAEGGLAELPLTSILRDTVRCEELTLLEKAECFELLRSLEDVGLSITEVVDLLPGNKDGPAYLRAAFAAAVINYICGVLLGKMHSEGGRSTKYGDKGGLQQQQQRSPGRPTVLIEKSKLVSENAATICTMLDVGSDALTDCIAFYKATEEELGPANDRVDSLLSVDSLSKRNTRQLVPSRVTQDFTSSLSTAPTNAPLVLSVQASNGSIKVKPMLLGDSFLLWEQEEGVILLNRMASALEAVTRLTASLEAVAWLTYGEREASSTSIKLLDLSLSGVQMVGSTANPLRGLMWGCFEGWLSLARGAASVHMQASAESVLTPSTMGLNNLFRAFVKLMVSNRESIEVVCQGLGILSAFQPSEAADEGTAIQLFELIAEVLEKHATAPPTSALTKLILGCGAIYTRIGKLAPVRCALSSVESLWSCATHVSHMLPPTEPASTLSDFFDYVMDAVITLILHTGELTVYLSHTRVMALASVLGQFGQAAVYDPVANVYKPQTWHRAWLSVLRLLQAVLVNLEASRFGRSEWLDVVSALAATSPRFQDAVSCFMSRGNVPEAKPFAWEMREMQLCTSIIALLASFGVSTASLTPHVRRCFCHIRRYRIPTMAAVDERVAELLLRTVRDQLSYLLQQSPPPAFSDEGLFVVTIERYRSSPVNASSVSSGASLQRRVLGEEGEVVREELLSLDLLRSFILRELNIIRRGHQDGLSGAKVSYSPEHTPSLYSSFTTSASVDSVAETEPREGASQGIALHIEIVKLALGLFVRYARLHLSTRGLALLDRREISVSLQKLLYALNRLIHDVRRLGSPALTWVVDNVREELKDLAAILQRG</sequence>
<proteinExistence type="predicted"/>
<evidence type="ECO:0000256" key="1">
    <source>
        <dbReference type="SAM" id="MobiDB-lite"/>
    </source>
</evidence>
<organism evidence="2 3">
    <name type="scientific">Trypanosoma conorhini</name>
    <dbReference type="NCBI Taxonomy" id="83891"/>
    <lineage>
        <taxon>Eukaryota</taxon>
        <taxon>Discoba</taxon>
        <taxon>Euglenozoa</taxon>
        <taxon>Kinetoplastea</taxon>
        <taxon>Metakinetoplastina</taxon>
        <taxon>Trypanosomatida</taxon>
        <taxon>Trypanosomatidae</taxon>
        <taxon>Trypanosoma</taxon>
    </lineage>
</organism>
<dbReference type="Proteomes" id="UP000284403">
    <property type="component" value="Unassembled WGS sequence"/>
</dbReference>
<feature type="region of interest" description="Disordered" evidence="1">
    <location>
        <begin position="52"/>
        <end position="78"/>
    </location>
</feature>
<reference evidence="2 3" key="1">
    <citation type="journal article" date="2018" name="BMC Genomics">
        <title>Genomic comparison of Trypanosoma conorhini and Trypanosoma rangeli to Trypanosoma cruzi strains of high and low virulence.</title>
        <authorList>
            <person name="Bradwell K.R."/>
            <person name="Koparde V.N."/>
            <person name="Matveyev A.V."/>
            <person name="Serrano M.G."/>
            <person name="Alves J.M."/>
            <person name="Parikh H."/>
            <person name="Huang B."/>
            <person name="Lee V."/>
            <person name="Espinosa-Alvarez O."/>
            <person name="Ortiz P.A."/>
            <person name="Costa-Martins A.G."/>
            <person name="Teixeira M.M."/>
            <person name="Buck G.A."/>
        </authorList>
    </citation>
    <scope>NUCLEOTIDE SEQUENCE [LARGE SCALE GENOMIC DNA]</scope>
    <source>
        <strain evidence="2 3">025E</strain>
    </source>
</reference>
<feature type="region of interest" description="Disordered" evidence="1">
    <location>
        <begin position="892"/>
        <end position="912"/>
    </location>
</feature>
<dbReference type="EMBL" id="MKKU01000062">
    <property type="protein sequence ID" value="RNF25984.1"/>
    <property type="molecule type" value="Genomic_DNA"/>
</dbReference>
<name>A0A422Q7Q8_9TRYP</name>
<dbReference type="GeneID" id="40315382"/>
<evidence type="ECO:0000313" key="2">
    <source>
        <dbReference type="EMBL" id="RNF25984.1"/>
    </source>
</evidence>
<accession>A0A422Q7Q8</accession>
<keyword evidence="3" id="KW-1185">Reference proteome</keyword>
<evidence type="ECO:0008006" key="4">
    <source>
        <dbReference type="Google" id="ProtNLM"/>
    </source>
</evidence>
<evidence type="ECO:0000313" key="3">
    <source>
        <dbReference type="Proteomes" id="UP000284403"/>
    </source>
</evidence>
<protein>
    <recommendedName>
        <fullName evidence="4">Nucleoporin</fullName>
    </recommendedName>
</protein>
<dbReference type="OrthoDB" id="242880at2759"/>
<dbReference type="RefSeq" id="XP_029231190.1">
    <property type="nucleotide sequence ID" value="XM_029368707.1"/>
</dbReference>
<comment type="caution">
    <text evidence="2">The sequence shown here is derived from an EMBL/GenBank/DDBJ whole genome shotgun (WGS) entry which is preliminary data.</text>
</comment>
<feature type="compositionally biased region" description="Polar residues" evidence="1">
    <location>
        <begin position="52"/>
        <end position="68"/>
    </location>
</feature>